<evidence type="ECO:0000256" key="1">
    <source>
        <dbReference type="SAM" id="MobiDB-lite"/>
    </source>
</evidence>
<dbReference type="PANTHER" id="PTHR33917:SF2">
    <property type="entry name" value="PROTEIN EXECUTER 2, CHLOROPLASTIC"/>
    <property type="match status" value="1"/>
</dbReference>
<dbReference type="InterPro" id="IPR044680">
    <property type="entry name" value="EX1/2"/>
</dbReference>
<evidence type="ECO:0000313" key="2">
    <source>
        <dbReference type="EMBL" id="MBA4658972.1"/>
    </source>
</evidence>
<dbReference type="EMBL" id="GISG01202452">
    <property type="protein sequence ID" value="MBA4658972.1"/>
    <property type="molecule type" value="Transcribed_RNA"/>
</dbReference>
<reference evidence="2" key="1">
    <citation type="journal article" date="2013" name="J. Plant Res.">
        <title>Effect of fungi and light on seed germination of three Opuntia species from semiarid lands of central Mexico.</title>
        <authorList>
            <person name="Delgado-Sanchez P."/>
            <person name="Jimenez-Bremont J.F."/>
            <person name="Guerrero-Gonzalez Mde L."/>
            <person name="Flores J."/>
        </authorList>
    </citation>
    <scope>NUCLEOTIDE SEQUENCE</scope>
    <source>
        <tissue evidence="2">Cladode</tissue>
    </source>
</reference>
<feature type="region of interest" description="Disordered" evidence="1">
    <location>
        <begin position="238"/>
        <end position="291"/>
    </location>
</feature>
<dbReference type="GO" id="GO:0010343">
    <property type="term" value="P:singlet oxygen-mediated programmed cell death"/>
    <property type="evidence" value="ECO:0007669"/>
    <property type="project" value="InterPro"/>
</dbReference>
<dbReference type="Pfam" id="PF12014">
    <property type="entry name" value="Cyclin_D1_bind"/>
    <property type="match status" value="1"/>
</dbReference>
<accession>A0A7C9A414</accession>
<feature type="compositionally biased region" description="Polar residues" evidence="1">
    <location>
        <begin position="241"/>
        <end position="250"/>
    </location>
</feature>
<feature type="region of interest" description="Disordered" evidence="1">
    <location>
        <begin position="328"/>
        <end position="366"/>
    </location>
</feature>
<protein>
    <submittedName>
        <fullName evidence="2">Uncharacterized protein</fullName>
    </submittedName>
</protein>
<feature type="compositionally biased region" description="Acidic residues" evidence="1">
    <location>
        <begin position="335"/>
        <end position="349"/>
    </location>
</feature>
<proteinExistence type="predicted"/>
<dbReference type="AlphaFoldDB" id="A0A7C9A414"/>
<organism evidence="2">
    <name type="scientific">Opuntia streptacantha</name>
    <name type="common">Prickly pear cactus</name>
    <name type="synonym">Opuntia cardona</name>
    <dbReference type="NCBI Taxonomy" id="393608"/>
    <lineage>
        <taxon>Eukaryota</taxon>
        <taxon>Viridiplantae</taxon>
        <taxon>Streptophyta</taxon>
        <taxon>Embryophyta</taxon>
        <taxon>Tracheophyta</taxon>
        <taxon>Spermatophyta</taxon>
        <taxon>Magnoliopsida</taxon>
        <taxon>eudicotyledons</taxon>
        <taxon>Gunneridae</taxon>
        <taxon>Pentapetalae</taxon>
        <taxon>Caryophyllales</taxon>
        <taxon>Cactineae</taxon>
        <taxon>Cactaceae</taxon>
        <taxon>Opuntioideae</taxon>
        <taxon>Opuntia</taxon>
    </lineage>
</organism>
<dbReference type="PANTHER" id="PTHR33917">
    <property type="entry name" value="PROTEIN EXECUTER 1, CHLOROPLASTIC"/>
    <property type="match status" value="1"/>
</dbReference>
<feature type="compositionally biased region" description="Basic and acidic residues" evidence="1">
    <location>
        <begin position="273"/>
        <end position="287"/>
    </location>
</feature>
<dbReference type="GO" id="GO:0042651">
    <property type="term" value="C:thylakoid membrane"/>
    <property type="evidence" value="ECO:0007669"/>
    <property type="project" value="TreeGrafter"/>
</dbReference>
<sequence>MAVTTPLGMGRTIPSSGCSLKKVFIAGYNCPNLKQFVGQKVSFSGNRRSSNLCSRCSSISDYGNDCDNSKTTTTTISDASDWDWNRWVRHFAEIEEAESFSSVLKFLLEETVEKEDFQEAAKLKSFMADVTSKDTVAEIMSELKKAIDEERYHDASRLSRSTGSGLVGWWIGSRKDSADPVGRLIRITPGFGKFIGRGYTPRQLVTGSPGTTLFEIYVVKDTDDTYIMQVVYLQRSKGTSERTSTSSVNLQPKPRRDSPSAEPEDSPAVDIQANKDKPEKQEEKVPDIEEASEEGINSVINFLKDKIPGLKVKVMDISIGEEVAGDDAVKLTQESSEDAGEDSNDDDLDKVENSVEGNGESAEDGKDLDMKVYVSGIVHNEDDASSKEGYIQLPGQIRDAEKDSFVLHIPGIRGSEENLASDYKVPALAAQGFAELLPSDVAKVMLGSNMLASKFSRDVREFLKHTIIQLQKRIKLSEYTQFSRITIPRSKTDPFDGLYVGAFGPYGIEIVQLRRKFGHWNNGSELNDASDVEFFEYVEAVKLTGDLRFPAGEVTFRAKIGRGNRLSNRGMYPDELGVAASYKGRGRTAGFGFKNPKWVEGELLQLNGKGIGPFISGAELGFLYIIPERSFLVLFKRLDLPE</sequence>
<reference evidence="2" key="2">
    <citation type="submission" date="2020-07" db="EMBL/GenBank/DDBJ databases">
        <authorList>
            <person name="Vera ALvarez R."/>
            <person name="Arias-Moreno D.M."/>
            <person name="Jimenez-Jacinto V."/>
            <person name="Jimenez-Bremont J.F."/>
            <person name="Swaminathan K."/>
            <person name="Moose S.P."/>
            <person name="Guerrero-Gonzalez M.L."/>
            <person name="Marino-Ramirez L."/>
            <person name="Landsman D."/>
            <person name="Rodriguez-Kessler M."/>
            <person name="Delgado-Sanchez P."/>
        </authorList>
    </citation>
    <scope>NUCLEOTIDE SEQUENCE</scope>
    <source>
        <tissue evidence="2">Cladode</tissue>
    </source>
</reference>
<name>A0A7C9A414_OPUST</name>